<reference evidence="3 4" key="1">
    <citation type="submission" date="2019-05" db="EMBL/GenBank/DDBJ databases">
        <title>Nakamurella sp. N5BH11, whole genome shotgun sequence.</title>
        <authorList>
            <person name="Tuo L."/>
        </authorList>
    </citation>
    <scope>NUCLEOTIDE SEQUENCE [LARGE SCALE GENOMIC DNA]</scope>
    <source>
        <strain evidence="3 4">N5BH11</strain>
    </source>
</reference>
<feature type="compositionally biased region" description="Basic and acidic residues" evidence="1">
    <location>
        <begin position="1"/>
        <end position="14"/>
    </location>
</feature>
<evidence type="ECO:0008006" key="5">
    <source>
        <dbReference type="Google" id="ProtNLM"/>
    </source>
</evidence>
<proteinExistence type="predicted"/>
<evidence type="ECO:0000256" key="1">
    <source>
        <dbReference type="SAM" id="MobiDB-lite"/>
    </source>
</evidence>
<keyword evidence="4" id="KW-1185">Reference proteome</keyword>
<dbReference type="OrthoDB" id="5195823at2"/>
<comment type="caution">
    <text evidence="3">The sequence shown here is derived from an EMBL/GenBank/DDBJ whole genome shotgun (WGS) entry which is preliminary data.</text>
</comment>
<keyword evidence="2" id="KW-1133">Transmembrane helix</keyword>
<dbReference type="RefSeq" id="WP_137449242.1">
    <property type="nucleotide sequence ID" value="NZ_SZZH01000001.1"/>
</dbReference>
<sequence length="103" mass="10898">MPDAASERSAEQTTDRVAVPAAGPQRVPVARRAAPTPLIRIGLVLFLIGLLAVAVIMVLFFSGVRDLPLWANLIAGLAPVGFGVVLVGIFRDARRSSRSRPAL</sequence>
<feature type="transmembrane region" description="Helical" evidence="2">
    <location>
        <begin position="69"/>
        <end position="90"/>
    </location>
</feature>
<evidence type="ECO:0000313" key="3">
    <source>
        <dbReference type="EMBL" id="TKV61937.1"/>
    </source>
</evidence>
<dbReference type="EMBL" id="SZZH01000001">
    <property type="protein sequence ID" value="TKV61937.1"/>
    <property type="molecule type" value="Genomic_DNA"/>
</dbReference>
<keyword evidence="2" id="KW-0812">Transmembrane</keyword>
<dbReference type="AlphaFoldDB" id="A0A4U6QMM5"/>
<evidence type="ECO:0000256" key="2">
    <source>
        <dbReference type="SAM" id="Phobius"/>
    </source>
</evidence>
<name>A0A4U6QMM5_9ACTN</name>
<accession>A0A4U6QMM5</accession>
<organism evidence="3 4">
    <name type="scientific">Nakamurella flava</name>
    <dbReference type="NCBI Taxonomy" id="2576308"/>
    <lineage>
        <taxon>Bacteria</taxon>
        <taxon>Bacillati</taxon>
        <taxon>Actinomycetota</taxon>
        <taxon>Actinomycetes</taxon>
        <taxon>Nakamurellales</taxon>
        <taxon>Nakamurellaceae</taxon>
        <taxon>Nakamurella</taxon>
    </lineage>
</organism>
<gene>
    <name evidence="3" type="ORF">FDO65_10530</name>
</gene>
<evidence type="ECO:0000313" key="4">
    <source>
        <dbReference type="Proteomes" id="UP000306985"/>
    </source>
</evidence>
<feature type="region of interest" description="Disordered" evidence="1">
    <location>
        <begin position="1"/>
        <end position="21"/>
    </location>
</feature>
<protein>
    <recommendedName>
        <fullName evidence="5">DUF2530 domain-containing protein</fullName>
    </recommendedName>
</protein>
<feature type="transmembrane region" description="Helical" evidence="2">
    <location>
        <begin position="41"/>
        <end position="63"/>
    </location>
</feature>
<keyword evidence="2" id="KW-0472">Membrane</keyword>
<dbReference type="Proteomes" id="UP000306985">
    <property type="component" value="Unassembled WGS sequence"/>
</dbReference>